<dbReference type="Pfam" id="PF01261">
    <property type="entry name" value="AP_endonuc_2"/>
    <property type="match status" value="1"/>
</dbReference>
<keyword evidence="2" id="KW-0464">Manganese</keyword>
<evidence type="ECO:0000256" key="2">
    <source>
        <dbReference type="ARBA" id="ARBA00023211"/>
    </source>
</evidence>
<dbReference type="InterPro" id="IPR050337">
    <property type="entry name" value="L-rhamnose_isomerase"/>
</dbReference>
<dbReference type="GO" id="GO:0016853">
    <property type="term" value="F:isomerase activity"/>
    <property type="evidence" value="ECO:0007669"/>
    <property type="project" value="UniProtKB-KW"/>
</dbReference>
<accession>A0A7V2B014</accession>
<dbReference type="PANTHER" id="PTHR30268">
    <property type="entry name" value="L-RHAMNOSE ISOMERASE"/>
    <property type="match status" value="1"/>
</dbReference>
<evidence type="ECO:0000259" key="4">
    <source>
        <dbReference type="Pfam" id="PF01261"/>
    </source>
</evidence>
<dbReference type="GO" id="GO:0046872">
    <property type="term" value="F:metal ion binding"/>
    <property type="evidence" value="ECO:0007669"/>
    <property type="project" value="UniProtKB-KW"/>
</dbReference>
<dbReference type="SUPFAM" id="SSF51658">
    <property type="entry name" value="Xylose isomerase-like"/>
    <property type="match status" value="1"/>
</dbReference>
<keyword evidence="3 5" id="KW-0413">Isomerase</keyword>
<dbReference type="PANTHER" id="PTHR30268:SF0">
    <property type="entry name" value="L-RHAMNOSE ISOMERASE"/>
    <property type="match status" value="1"/>
</dbReference>
<keyword evidence="1" id="KW-0479">Metal-binding</keyword>
<dbReference type="AlphaFoldDB" id="A0A7V2B014"/>
<dbReference type="InterPro" id="IPR036237">
    <property type="entry name" value="Xyl_isomerase-like_sf"/>
</dbReference>
<reference evidence="5" key="1">
    <citation type="journal article" date="2020" name="mSystems">
        <title>Genome- and Community-Level Interaction Insights into Carbon Utilization and Element Cycling Functions of Hydrothermarchaeota in Hydrothermal Sediment.</title>
        <authorList>
            <person name="Zhou Z."/>
            <person name="Liu Y."/>
            <person name="Xu W."/>
            <person name="Pan J."/>
            <person name="Luo Z.H."/>
            <person name="Li M."/>
        </authorList>
    </citation>
    <scope>NUCLEOTIDE SEQUENCE [LARGE SCALE GENOMIC DNA]</scope>
    <source>
        <strain evidence="5">SpSt-143</strain>
    </source>
</reference>
<evidence type="ECO:0000313" key="5">
    <source>
        <dbReference type="EMBL" id="HER95793.1"/>
    </source>
</evidence>
<dbReference type="InterPro" id="IPR013022">
    <property type="entry name" value="Xyl_isomerase-like_TIM-brl"/>
</dbReference>
<evidence type="ECO:0000256" key="3">
    <source>
        <dbReference type="ARBA" id="ARBA00023235"/>
    </source>
</evidence>
<dbReference type="Gene3D" id="3.20.20.150">
    <property type="entry name" value="Divalent-metal-dependent TIM barrel enzymes"/>
    <property type="match status" value="1"/>
</dbReference>
<gene>
    <name evidence="5" type="ORF">ENO59_04670</name>
</gene>
<evidence type="ECO:0000256" key="1">
    <source>
        <dbReference type="ARBA" id="ARBA00022723"/>
    </source>
</evidence>
<protein>
    <submittedName>
        <fullName evidence="5">Sugar isomerase</fullName>
    </submittedName>
</protein>
<feature type="domain" description="Xylose isomerase-like TIM barrel" evidence="4">
    <location>
        <begin position="98"/>
        <end position="288"/>
    </location>
</feature>
<comment type="caution">
    <text evidence="5">The sequence shown here is derived from an EMBL/GenBank/DDBJ whole genome shotgun (WGS) entry which is preliminary data.</text>
</comment>
<dbReference type="EMBL" id="DSGB01000004">
    <property type="protein sequence ID" value="HER95793.1"/>
    <property type="molecule type" value="Genomic_DNA"/>
</dbReference>
<sequence>MIDPELLYQHNQQRAADHQRDLDYLAERLARSGIALETLLDELAAFEVALPSWAMAAGGTRFGRFPVPGEPRSIFEKLEDAAVVHQLTRAAPRVSPHFPWDVVDDWAALRAHAEALGLGFDAVNSNTFQDQPGQRYSYKLGSLSHPDPAVRRQAIAHNLQVIAWGQQLGATALTVWLADGSNYPGQMHLRRSFERVQESLSEIYAALPKGWRLLVEYKPYEPAFYATVIQDWGSALLLTQALGECAQCLVDLGHHLPNANIELIVARLIGARKLGGFHFNDAKYGDDDLTAGSIKPYQLFLIFNELVDAAQEGVPGFRPAYMIDQSHNIKDPIEALLQTIDHLQRAYARALLIDRQALGYYQEVGDVLMAERTLRVAFETDVGALVAEVRLRRGGVLDPVLAFRESGYRRLKARERTTTAMAQAPGYA</sequence>
<proteinExistence type="predicted"/>
<organism evidence="5">
    <name type="scientific">Rhodothermus marinus</name>
    <name type="common">Rhodothermus obamensis</name>
    <dbReference type="NCBI Taxonomy" id="29549"/>
    <lineage>
        <taxon>Bacteria</taxon>
        <taxon>Pseudomonadati</taxon>
        <taxon>Rhodothermota</taxon>
        <taxon>Rhodothermia</taxon>
        <taxon>Rhodothermales</taxon>
        <taxon>Rhodothermaceae</taxon>
        <taxon>Rhodothermus</taxon>
    </lineage>
</organism>
<name>A0A7V2B014_RHOMR</name>